<dbReference type="HOGENOM" id="CLU_127770_1_0_3"/>
<dbReference type="BioCyc" id="PMAR59922:G1G80-1020-MONOMER"/>
<dbReference type="EMBL" id="CP000554">
    <property type="protein sequence ID" value="ABM77909.1"/>
    <property type="molecule type" value="Genomic_DNA"/>
</dbReference>
<gene>
    <name evidence="1" type="ordered locus">P9303_11601</name>
</gene>
<dbReference type="RefSeq" id="WP_011825808.1">
    <property type="nucleotide sequence ID" value="NC_008820.1"/>
</dbReference>
<dbReference type="Proteomes" id="UP000002274">
    <property type="component" value="Chromosome"/>
</dbReference>
<dbReference type="Pfam" id="PF09996">
    <property type="entry name" value="DUF2237"/>
    <property type="match status" value="1"/>
</dbReference>
<dbReference type="Gene3D" id="3.30.56.110">
    <property type="entry name" value="Protein of unknown function DUF2237"/>
    <property type="match status" value="1"/>
</dbReference>
<reference evidence="1 2" key="1">
    <citation type="journal article" date="2007" name="PLoS Genet.">
        <title>Patterns and implications of gene gain and loss in the evolution of Prochlorococcus.</title>
        <authorList>
            <person name="Kettler G.C."/>
            <person name="Martiny A.C."/>
            <person name="Huang K."/>
            <person name="Zucker J."/>
            <person name="Coleman M.L."/>
            <person name="Rodrigue S."/>
            <person name="Chen F."/>
            <person name="Lapidus A."/>
            <person name="Ferriera S."/>
            <person name="Johnson J."/>
            <person name="Steglich C."/>
            <person name="Church G.M."/>
            <person name="Richardson P."/>
            <person name="Chisholm S.W."/>
        </authorList>
    </citation>
    <scope>NUCLEOTIDE SEQUENCE [LARGE SCALE GENOMIC DNA]</scope>
    <source>
        <strain evidence="1 2">MIT 9303</strain>
    </source>
</reference>
<organism evidence="1 2">
    <name type="scientific">Prochlorococcus marinus (strain MIT 9303)</name>
    <dbReference type="NCBI Taxonomy" id="59922"/>
    <lineage>
        <taxon>Bacteria</taxon>
        <taxon>Bacillati</taxon>
        <taxon>Cyanobacteriota</taxon>
        <taxon>Cyanophyceae</taxon>
        <taxon>Synechococcales</taxon>
        <taxon>Prochlorococcaceae</taxon>
        <taxon>Prochlorococcus</taxon>
    </lineage>
</organism>
<dbReference type="InterPro" id="IPR018714">
    <property type="entry name" value="DUF2237"/>
</dbReference>
<dbReference type="PANTHER" id="PTHR37466">
    <property type="entry name" value="SLR1628 PROTEIN"/>
    <property type="match status" value="1"/>
</dbReference>
<dbReference type="PANTHER" id="PTHR37466:SF1">
    <property type="entry name" value="SLR1628 PROTEIN"/>
    <property type="match status" value="1"/>
</dbReference>
<protein>
    <submittedName>
        <fullName evidence="1">Uncharacterized protein conserved in bacteria</fullName>
    </submittedName>
</protein>
<sequence length="119" mass="13258">MDQNVLGEPLEICSCDPNTGWYRDGKCRTDGNDLGQHTVCCVISEQFLTYSKAQGNDLSTPMPQYGFSGLKPGDHWCVCASRWKQAYDDGMAPNIRLEATNIEVLAIVDLQILKQYSHA</sequence>
<name>A2C8U9_PROM3</name>
<evidence type="ECO:0000313" key="2">
    <source>
        <dbReference type="Proteomes" id="UP000002274"/>
    </source>
</evidence>
<accession>A2C8U9</accession>
<dbReference type="KEGG" id="pmf:P9303_11601"/>
<dbReference type="AlphaFoldDB" id="A2C8U9"/>
<evidence type="ECO:0000313" key="1">
    <source>
        <dbReference type="EMBL" id="ABM77909.1"/>
    </source>
</evidence>
<proteinExistence type="predicted"/>